<gene>
    <name evidence="2" type="ORF">IAB81_01225</name>
</gene>
<reference evidence="2" key="2">
    <citation type="journal article" date="2021" name="PeerJ">
        <title>Extensive microbial diversity within the chicken gut microbiome revealed by metagenomics and culture.</title>
        <authorList>
            <person name="Gilroy R."/>
            <person name="Ravi A."/>
            <person name="Getino M."/>
            <person name="Pursley I."/>
            <person name="Horton D.L."/>
            <person name="Alikhan N.F."/>
            <person name="Baker D."/>
            <person name="Gharbi K."/>
            <person name="Hall N."/>
            <person name="Watson M."/>
            <person name="Adriaenssens E.M."/>
            <person name="Foster-Nyarko E."/>
            <person name="Jarju S."/>
            <person name="Secka A."/>
            <person name="Antonio M."/>
            <person name="Oren A."/>
            <person name="Chaudhuri R.R."/>
            <person name="La Ragione R."/>
            <person name="Hildebrand F."/>
            <person name="Pallen M.J."/>
        </authorList>
    </citation>
    <scope>NUCLEOTIDE SEQUENCE</scope>
    <source>
        <strain evidence="2">B1-8020</strain>
    </source>
</reference>
<protein>
    <submittedName>
        <fullName evidence="2">Uncharacterized protein</fullName>
    </submittedName>
</protein>
<dbReference type="Proteomes" id="UP000823604">
    <property type="component" value="Unassembled WGS sequence"/>
</dbReference>
<feature type="compositionally biased region" description="Basic and acidic residues" evidence="1">
    <location>
        <begin position="67"/>
        <end position="78"/>
    </location>
</feature>
<organism evidence="2 3">
    <name type="scientific">Candidatus Merdivivens pullicola</name>
    <dbReference type="NCBI Taxonomy" id="2840872"/>
    <lineage>
        <taxon>Bacteria</taxon>
        <taxon>Pseudomonadati</taxon>
        <taxon>Bacteroidota</taxon>
        <taxon>Bacteroidia</taxon>
        <taxon>Bacteroidales</taxon>
        <taxon>Muribaculaceae</taxon>
        <taxon>Muribaculaceae incertae sedis</taxon>
        <taxon>Candidatus Merdivivens</taxon>
    </lineage>
</organism>
<dbReference type="EMBL" id="JADIMA010000012">
    <property type="protein sequence ID" value="MBO8472239.1"/>
    <property type="molecule type" value="Genomic_DNA"/>
</dbReference>
<feature type="region of interest" description="Disordered" evidence="1">
    <location>
        <begin position="58"/>
        <end position="78"/>
    </location>
</feature>
<comment type="caution">
    <text evidence="2">The sequence shown here is derived from an EMBL/GenBank/DDBJ whole genome shotgun (WGS) entry which is preliminary data.</text>
</comment>
<evidence type="ECO:0000256" key="1">
    <source>
        <dbReference type="SAM" id="MobiDB-lite"/>
    </source>
</evidence>
<reference evidence="2" key="1">
    <citation type="submission" date="2020-10" db="EMBL/GenBank/DDBJ databases">
        <authorList>
            <person name="Gilroy R."/>
        </authorList>
    </citation>
    <scope>NUCLEOTIDE SEQUENCE</scope>
    <source>
        <strain evidence="2">B1-8020</strain>
    </source>
</reference>
<evidence type="ECO:0000313" key="2">
    <source>
        <dbReference type="EMBL" id="MBO8472239.1"/>
    </source>
</evidence>
<dbReference type="AlphaFoldDB" id="A0A9D9IIN3"/>
<evidence type="ECO:0000313" key="3">
    <source>
        <dbReference type="Proteomes" id="UP000823604"/>
    </source>
</evidence>
<name>A0A9D9IIN3_9BACT</name>
<sequence length="78" mass="8053">MISDKYPSLSESNVLSNSELDETLGGACAENCKSCEEGCKACDPGNKRKVPVTIVVNIGGDGDDDVGTNHDGKPVGNP</sequence>
<proteinExistence type="predicted"/>
<accession>A0A9D9IIN3</accession>